<feature type="compositionally biased region" description="Basic residues" evidence="1">
    <location>
        <begin position="1"/>
        <end position="10"/>
    </location>
</feature>
<feature type="compositionally biased region" description="Low complexity" evidence="1">
    <location>
        <begin position="60"/>
        <end position="73"/>
    </location>
</feature>
<protein>
    <submittedName>
        <fullName evidence="2">Uncharacterized protein</fullName>
    </submittedName>
</protein>
<sequence>MSKRSRRRRALPSGAPAWMPGYGPGEPHWPGERDFPFDDPLEGGEGGVREPRKPKPAPPVLSAEAPLPEPLLYAHDRTEPPPGEVTGVLAGQEV</sequence>
<name>A0A7W9GI64_9ACTN</name>
<gene>
    <name evidence="2" type="ORF">HD596_010897</name>
</gene>
<evidence type="ECO:0000256" key="1">
    <source>
        <dbReference type="SAM" id="MobiDB-lite"/>
    </source>
</evidence>
<keyword evidence="3" id="KW-1185">Reference proteome</keyword>
<dbReference type="EMBL" id="JACHMB010000001">
    <property type="protein sequence ID" value="MBB5784141.1"/>
    <property type="molecule type" value="Genomic_DNA"/>
</dbReference>
<organism evidence="2 3">
    <name type="scientific">Nonomuraea jabiensis</name>
    <dbReference type="NCBI Taxonomy" id="882448"/>
    <lineage>
        <taxon>Bacteria</taxon>
        <taxon>Bacillati</taxon>
        <taxon>Actinomycetota</taxon>
        <taxon>Actinomycetes</taxon>
        <taxon>Streptosporangiales</taxon>
        <taxon>Streptosporangiaceae</taxon>
        <taxon>Nonomuraea</taxon>
    </lineage>
</organism>
<evidence type="ECO:0000313" key="3">
    <source>
        <dbReference type="Proteomes" id="UP000579153"/>
    </source>
</evidence>
<dbReference type="RefSeq" id="WP_185077133.1">
    <property type="nucleotide sequence ID" value="NZ_JACHMB010000001.1"/>
</dbReference>
<dbReference type="AlphaFoldDB" id="A0A7W9GI64"/>
<proteinExistence type="predicted"/>
<comment type="caution">
    <text evidence="2">The sequence shown here is derived from an EMBL/GenBank/DDBJ whole genome shotgun (WGS) entry which is preliminary data.</text>
</comment>
<feature type="region of interest" description="Disordered" evidence="1">
    <location>
        <begin position="1"/>
        <end position="94"/>
    </location>
</feature>
<dbReference type="Proteomes" id="UP000579153">
    <property type="component" value="Unassembled WGS sequence"/>
</dbReference>
<evidence type="ECO:0000313" key="2">
    <source>
        <dbReference type="EMBL" id="MBB5784141.1"/>
    </source>
</evidence>
<reference evidence="2 3" key="1">
    <citation type="submission" date="2020-08" db="EMBL/GenBank/DDBJ databases">
        <title>Sequencing the genomes of 1000 actinobacteria strains.</title>
        <authorList>
            <person name="Klenk H.-P."/>
        </authorList>
    </citation>
    <scope>NUCLEOTIDE SEQUENCE [LARGE SCALE GENOMIC DNA]</scope>
    <source>
        <strain evidence="2 3">DSM 45507</strain>
    </source>
</reference>
<accession>A0A7W9GI64</accession>